<gene>
    <name evidence="2" type="ORF">PSECIP111854_02915</name>
    <name evidence="1" type="ORF">PSECIP111951_02535</name>
</gene>
<keyword evidence="3" id="KW-1185">Reference proteome</keyword>
<dbReference type="EMBL" id="CAMAPC010000012">
    <property type="protein sequence ID" value="CAH9061951.1"/>
    <property type="molecule type" value="Genomic_DNA"/>
</dbReference>
<dbReference type="Pfam" id="PF20027">
    <property type="entry name" value="DUF6435"/>
    <property type="match status" value="1"/>
</dbReference>
<protein>
    <recommendedName>
        <fullName evidence="5">Lacal_2735 family protein</fullName>
    </recommendedName>
</protein>
<proteinExistence type="predicted"/>
<evidence type="ECO:0000313" key="3">
    <source>
        <dbReference type="Proteomes" id="UP001152467"/>
    </source>
</evidence>
<dbReference type="Proteomes" id="UP001152485">
    <property type="component" value="Unassembled WGS sequence"/>
</dbReference>
<evidence type="ECO:0000313" key="1">
    <source>
        <dbReference type="EMBL" id="CAH9061663.1"/>
    </source>
</evidence>
<dbReference type="NCBIfam" id="NF033487">
    <property type="entry name" value="Lacal_2735_fam"/>
    <property type="match status" value="1"/>
</dbReference>
<dbReference type="InterPro" id="IPR045493">
    <property type="entry name" value="DUF6435"/>
</dbReference>
<dbReference type="RefSeq" id="WP_261593777.1">
    <property type="nucleotide sequence ID" value="NZ_CAMAPC010000012.1"/>
</dbReference>
<dbReference type="EMBL" id="CAMAPD010000012">
    <property type="protein sequence ID" value="CAH9061663.1"/>
    <property type="molecule type" value="Genomic_DNA"/>
</dbReference>
<accession>A0A9W4R0Q2</accession>
<name>A0A9W4R0Q2_9GAMM</name>
<dbReference type="AlphaFoldDB" id="A0A9W4R0Q2"/>
<evidence type="ECO:0000313" key="2">
    <source>
        <dbReference type="EMBL" id="CAH9061951.1"/>
    </source>
</evidence>
<evidence type="ECO:0000313" key="4">
    <source>
        <dbReference type="Proteomes" id="UP001152485"/>
    </source>
</evidence>
<sequence>MFSFFKRNPTKKLEKQLAMLQEQAMHAQRRGDIRTYSTLTAEADDVYKKIQDIETSTK</sequence>
<reference evidence="2 4" key="1">
    <citation type="submission" date="2022-07" db="EMBL/GenBank/DDBJ databases">
        <authorList>
            <person name="Criscuolo A."/>
        </authorList>
    </citation>
    <scope>NUCLEOTIDE SEQUENCE</scope>
    <source>
        <strain evidence="4">CIP 111951</strain>
        <strain evidence="2">CIP111854</strain>
        <strain evidence="1">CIP111951</strain>
    </source>
</reference>
<comment type="caution">
    <text evidence="2">The sequence shown here is derived from an EMBL/GenBank/DDBJ whole genome shotgun (WGS) entry which is preliminary data.</text>
</comment>
<dbReference type="Proteomes" id="UP001152467">
    <property type="component" value="Unassembled WGS sequence"/>
</dbReference>
<organism evidence="2 3">
    <name type="scientific">Pseudoalteromonas holothuriae</name>
    <dbReference type="NCBI Taxonomy" id="2963714"/>
    <lineage>
        <taxon>Bacteria</taxon>
        <taxon>Pseudomonadati</taxon>
        <taxon>Pseudomonadota</taxon>
        <taxon>Gammaproteobacteria</taxon>
        <taxon>Alteromonadales</taxon>
        <taxon>Pseudoalteromonadaceae</taxon>
        <taxon>Pseudoalteromonas</taxon>
    </lineage>
</organism>
<evidence type="ECO:0008006" key="5">
    <source>
        <dbReference type="Google" id="ProtNLM"/>
    </source>
</evidence>